<evidence type="ECO:0000256" key="1">
    <source>
        <dbReference type="SAM" id="Coils"/>
    </source>
</evidence>
<dbReference type="PROSITE" id="PS51450">
    <property type="entry name" value="LRR"/>
    <property type="match status" value="1"/>
</dbReference>
<dbReference type="SUPFAM" id="SSF52047">
    <property type="entry name" value="RNI-like"/>
    <property type="match status" value="1"/>
</dbReference>
<evidence type="ECO:0000313" key="3">
    <source>
        <dbReference type="Proteomes" id="UP000187209"/>
    </source>
</evidence>
<accession>A0A1R2B8X1</accession>
<reference evidence="2 3" key="1">
    <citation type="submission" date="2016-11" db="EMBL/GenBank/DDBJ databases">
        <title>The macronuclear genome of Stentor coeruleus: a giant cell with tiny introns.</title>
        <authorList>
            <person name="Slabodnick M."/>
            <person name="Ruby J.G."/>
            <person name="Reiff S.B."/>
            <person name="Swart E.C."/>
            <person name="Gosai S."/>
            <person name="Prabakaran S."/>
            <person name="Witkowska E."/>
            <person name="Larue G.E."/>
            <person name="Fisher S."/>
            <person name="Freeman R.M."/>
            <person name="Gunawardena J."/>
            <person name="Chu W."/>
            <person name="Stover N.A."/>
            <person name="Gregory B.D."/>
            <person name="Nowacki M."/>
            <person name="Derisi J."/>
            <person name="Roy S.W."/>
            <person name="Marshall W.F."/>
            <person name="Sood P."/>
        </authorList>
    </citation>
    <scope>NUCLEOTIDE SEQUENCE [LARGE SCALE GENOMIC DNA]</scope>
    <source>
        <strain evidence="2">WM001</strain>
    </source>
</reference>
<proteinExistence type="predicted"/>
<comment type="caution">
    <text evidence="2">The sequence shown here is derived from an EMBL/GenBank/DDBJ whole genome shotgun (WGS) entry which is preliminary data.</text>
</comment>
<evidence type="ECO:0000313" key="2">
    <source>
        <dbReference type="EMBL" id="OMJ73219.1"/>
    </source>
</evidence>
<sequence>MENFSKIGDIFEASSGSLTIPFSFQLEAGHLNKLTCLFAKPNNINEISITGQNLDAPKLKILYNILEAKTNIKRLILSNNKIKDPEGIEYLCVGIKNTQIEYLDLSNNRISDNAMDFIVDLIENSSLVSLNLDNNLITKGNLPAVLCKNDKIQYFSISFNPLSYEFVSDLLNGLILNKSLKTLNIKGLKLEGPAPIKENSSGHLTKKEAVIIKLAYVLRFSHLTVLSIDIDSNSLVQLEELEKTLVKYNSKLISLNSEGLDWKSVPYNTPLLGISRALKANLWLSKNSSLPKERQSDPSSDIEELVYLKLQGTKSDQTESFFSNAEALDLPESSKKYQKKNISAFCSIGSSPKSPDNPKRIQRICNFPLVFSAETPQFTTSIKGMTFSPDKIADIGDISSIDFEEKRCTPIKMKQEKHLEEMWNRLKNMEKSFNSQLEMQAYKISVVEERTDIALKTAVEGAEGRATERNKHEEIDKGVWPALSRIEKFMSMTGKKEKIMEKRLEDMEDEVKTQKESFKKLLGMMEEQKSYLQESIKDKPTKIDLEIMEKNLLKLAHKVNFITSEMEGFHKDLGRLQNPNKQIEALSQEIGKLKDREAAKYLEVYKTIENFTKDLQNKHLALENKLLNGIKVEKTPEREYTRQTPERFYCDISPINKTPVPPLDIPRALHNSSVTIGEIRRKMTTERNKSPISQEGFLPGEAESLVMSAIMDKANISRRGVLCKSSNVQRSNTPLLGFKSKLKDLEPENIPSAHLQETLRQRGIPYDPKSALTERKK</sequence>
<dbReference type="InterPro" id="IPR001611">
    <property type="entry name" value="Leu-rich_rpt"/>
</dbReference>
<protein>
    <recommendedName>
        <fullName evidence="4">Leucine-rich repeat-containing protein</fullName>
    </recommendedName>
</protein>
<dbReference type="Gene3D" id="3.80.10.10">
    <property type="entry name" value="Ribonuclease Inhibitor"/>
    <property type="match status" value="1"/>
</dbReference>
<dbReference type="PANTHER" id="PTHR24114:SF2">
    <property type="entry name" value="F-BOX DOMAIN-CONTAINING PROTEIN-RELATED"/>
    <property type="match status" value="1"/>
</dbReference>
<keyword evidence="3" id="KW-1185">Reference proteome</keyword>
<feature type="coiled-coil region" evidence="1">
    <location>
        <begin position="497"/>
        <end position="524"/>
    </location>
</feature>
<keyword evidence="1" id="KW-0175">Coiled coil</keyword>
<dbReference type="EMBL" id="MPUH01000837">
    <property type="protein sequence ID" value="OMJ73219.1"/>
    <property type="molecule type" value="Genomic_DNA"/>
</dbReference>
<evidence type="ECO:0008006" key="4">
    <source>
        <dbReference type="Google" id="ProtNLM"/>
    </source>
</evidence>
<dbReference type="AlphaFoldDB" id="A0A1R2B8X1"/>
<dbReference type="Proteomes" id="UP000187209">
    <property type="component" value="Unassembled WGS sequence"/>
</dbReference>
<dbReference type="PANTHER" id="PTHR24114">
    <property type="entry name" value="LEUCINE RICH REPEAT FAMILY PROTEIN"/>
    <property type="match status" value="1"/>
</dbReference>
<name>A0A1R2B8X1_9CILI</name>
<dbReference type="InterPro" id="IPR052394">
    <property type="entry name" value="LRR-containing"/>
</dbReference>
<gene>
    <name evidence="2" type="ORF">SteCoe_28130</name>
</gene>
<organism evidence="2 3">
    <name type="scientific">Stentor coeruleus</name>
    <dbReference type="NCBI Taxonomy" id="5963"/>
    <lineage>
        <taxon>Eukaryota</taxon>
        <taxon>Sar</taxon>
        <taxon>Alveolata</taxon>
        <taxon>Ciliophora</taxon>
        <taxon>Postciliodesmatophora</taxon>
        <taxon>Heterotrichea</taxon>
        <taxon>Heterotrichida</taxon>
        <taxon>Stentoridae</taxon>
        <taxon>Stentor</taxon>
    </lineage>
</organism>
<dbReference type="OrthoDB" id="324385at2759"/>
<dbReference type="InterPro" id="IPR032675">
    <property type="entry name" value="LRR_dom_sf"/>
</dbReference>